<evidence type="ECO:0000313" key="11">
    <source>
        <dbReference type="EMBL" id="CAA6818127.1"/>
    </source>
</evidence>
<dbReference type="HAMAP" id="MF_00260">
    <property type="entry name" value="Porphobil_deam"/>
    <property type="match status" value="1"/>
</dbReference>
<proteinExistence type="inferred from homology"/>
<evidence type="ECO:0000256" key="3">
    <source>
        <dbReference type="ARBA" id="ARBA00005638"/>
    </source>
</evidence>
<dbReference type="UniPathway" id="UPA00251">
    <property type="reaction ID" value="UER00319"/>
</dbReference>
<dbReference type="Pfam" id="PF03900">
    <property type="entry name" value="Porphobil_deamC"/>
    <property type="match status" value="1"/>
</dbReference>
<sequence>MNKITIATRASDLALWQAYHVRDRIEAAYPNIKVELNKITSNGDKILDKPLALIGGKGHFTKELEDEMLAGNADIAVHSLKDVPSYMPEGLELAAITTRQDQSDVFLSHNYESFHALPEGAVVGTTSLRRRMQLLSVRPDLRVKDLRGNVNTRLRKLAEGQYDAIILAYIGLDRLDLLKDIPFTEKLPLSVMIPPMGQAALGIQIKSADDEIRELVKEVLNDEDTFLCSTLERDFIADIGAGCSAPVAINATIDNGMITMKSMIGYPDGSRIIEEKIAASLTACQSLGMLMAKLMTDKGATKILKKAEQMAFKDDVPAERI</sequence>
<comment type="miscellaneous">
    <text evidence="8">The porphobilinogen subunits are added to the dipyrromethane group.</text>
</comment>
<dbReference type="InterPro" id="IPR036803">
    <property type="entry name" value="Porphobilinogen_deaminase_C_sf"/>
</dbReference>
<feature type="modified residue" description="S-(dipyrrolylmethanemethyl)cysteine" evidence="8">
    <location>
        <position position="243"/>
    </location>
</feature>
<evidence type="ECO:0000256" key="2">
    <source>
        <dbReference type="ARBA" id="ARBA00004735"/>
    </source>
</evidence>
<evidence type="ECO:0000256" key="1">
    <source>
        <dbReference type="ARBA" id="ARBA00002869"/>
    </source>
</evidence>
<dbReference type="PANTHER" id="PTHR11557">
    <property type="entry name" value="PORPHOBILINOGEN DEAMINASE"/>
    <property type="match status" value="1"/>
</dbReference>
<feature type="domain" description="Porphobilinogen deaminase N-terminal" evidence="9">
    <location>
        <begin position="4"/>
        <end position="213"/>
    </location>
</feature>
<evidence type="ECO:0000259" key="9">
    <source>
        <dbReference type="Pfam" id="PF01379"/>
    </source>
</evidence>
<comment type="function">
    <text evidence="1 8">Tetrapolymerization of the monopyrrole PBG into the hydroxymethylbilane pre-uroporphyrinogen in several discrete steps.</text>
</comment>
<protein>
    <recommendedName>
        <fullName evidence="8">Porphobilinogen deaminase</fullName>
        <shortName evidence="8">PBG</shortName>
        <ecNumber evidence="8">2.5.1.61</ecNumber>
    </recommendedName>
    <alternativeName>
        <fullName evidence="8">Hydroxymethylbilane synthase</fullName>
        <shortName evidence="8">HMBS</shortName>
    </alternativeName>
    <alternativeName>
        <fullName evidence="8">Pre-uroporphyrinogen synthase</fullName>
    </alternativeName>
</protein>
<reference evidence="11" key="1">
    <citation type="submission" date="2020-01" db="EMBL/GenBank/DDBJ databases">
        <authorList>
            <person name="Meier V. D."/>
            <person name="Meier V D."/>
        </authorList>
    </citation>
    <scope>NUCLEOTIDE SEQUENCE</scope>
    <source>
        <strain evidence="11">HLG_WM_MAG_06</strain>
    </source>
</reference>
<dbReference type="EC" id="2.5.1.61" evidence="8"/>
<name>A0A6S6TIW7_9BACT</name>
<evidence type="ECO:0000256" key="5">
    <source>
        <dbReference type="ARBA" id="ARBA00022679"/>
    </source>
</evidence>
<dbReference type="InterPro" id="IPR022417">
    <property type="entry name" value="Porphobilin_deaminase_N"/>
</dbReference>
<dbReference type="Gene3D" id="3.40.190.10">
    <property type="entry name" value="Periplasmic binding protein-like II"/>
    <property type="match status" value="2"/>
</dbReference>
<dbReference type="PANTHER" id="PTHR11557:SF0">
    <property type="entry name" value="PORPHOBILINOGEN DEAMINASE"/>
    <property type="match status" value="1"/>
</dbReference>
<dbReference type="InterPro" id="IPR022418">
    <property type="entry name" value="Porphobilinogen_deaminase_C"/>
</dbReference>
<evidence type="ECO:0000256" key="4">
    <source>
        <dbReference type="ARBA" id="ARBA00011245"/>
    </source>
</evidence>
<gene>
    <name evidence="8" type="primary">hemC</name>
    <name evidence="11" type="ORF">HELGO_WM23051</name>
</gene>
<evidence type="ECO:0000256" key="8">
    <source>
        <dbReference type="HAMAP-Rule" id="MF_00260"/>
    </source>
</evidence>
<dbReference type="SUPFAM" id="SSF53850">
    <property type="entry name" value="Periplasmic binding protein-like II"/>
    <property type="match status" value="1"/>
</dbReference>
<keyword evidence="5 8" id="KW-0808">Transferase</keyword>
<comment type="similarity">
    <text evidence="3 8">Belongs to the HMBS family.</text>
</comment>
<dbReference type="InterPro" id="IPR000860">
    <property type="entry name" value="HemC"/>
</dbReference>
<dbReference type="Gene3D" id="3.30.160.40">
    <property type="entry name" value="Porphobilinogen deaminase, C-terminal domain"/>
    <property type="match status" value="1"/>
</dbReference>
<dbReference type="GO" id="GO:0004418">
    <property type="term" value="F:hydroxymethylbilane synthase activity"/>
    <property type="evidence" value="ECO:0007669"/>
    <property type="project" value="UniProtKB-UniRule"/>
</dbReference>
<comment type="subunit">
    <text evidence="4 8">Monomer.</text>
</comment>
<comment type="cofactor">
    <cofactor evidence="8">
        <name>dipyrromethane</name>
        <dbReference type="ChEBI" id="CHEBI:60342"/>
    </cofactor>
    <text evidence="8">Binds 1 dipyrromethane group covalently.</text>
</comment>
<keyword evidence="6 8" id="KW-0627">Porphyrin biosynthesis</keyword>
<dbReference type="GO" id="GO:0005737">
    <property type="term" value="C:cytoplasm"/>
    <property type="evidence" value="ECO:0007669"/>
    <property type="project" value="UniProtKB-UniRule"/>
</dbReference>
<accession>A0A6S6TIW7</accession>
<dbReference type="PROSITE" id="PS00533">
    <property type="entry name" value="PORPHOBILINOGEN_DEAM"/>
    <property type="match status" value="1"/>
</dbReference>
<evidence type="ECO:0000256" key="6">
    <source>
        <dbReference type="ARBA" id="ARBA00023244"/>
    </source>
</evidence>
<comment type="catalytic activity">
    <reaction evidence="7 8">
        <text>4 porphobilinogen + H2O = hydroxymethylbilane + 4 NH4(+)</text>
        <dbReference type="Rhea" id="RHEA:13185"/>
        <dbReference type="ChEBI" id="CHEBI:15377"/>
        <dbReference type="ChEBI" id="CHEBI:28938"/>
        <dbReference type="ChEBI" id="CHEBI:57845"/>
        <dbReference type="ChEBI" id="CHEBI:58126"/>
        <dbReference type="EC" id="2.5.1.61"/>
    </reaction>
</comment>
<dbReference type="CDD" id="cd13646">
    <property type="entry name" value="PBP2_EcHMBS_like"/>
    <property type="match status" value="1"/>
</dbReference>
<dbReference type="GO" id="GO:0006782">
    <property type="term" value="P:protoporphyrinogen IX biosynthetic process"/>
    <property type="evidence" value="ECO:0007669"/>
    <property type="project" value="UniProtKB-UniRule"/>
</dbReference>
<feature type="domain" description="Porphobilinogen deaminase C-terminal" evidence="10">
    <location>
        <begin position="226"/>
        <end position="296"/>
    </location>
</feature>
<dbReference type="InterPro" id="IPR022419">
    <property type="entry name" value="Porphobilin_deaminase_cofac_BS"/>
</dbReference>
<comment type="pathway">
    <text evidence="2">Porphyrin-containing compound metabolism; protoporphyrin-IX biosynthesis; coproporphyrinogen-III from 5-aminolevulinate: step 2/4.</text>
</comment>
<evidence type="ECO:0000256" key="7">
    <source>
        <dbReference type="ARBA" id="ARBA00048169"/>
    </source>
</evidence>
<dbReference type="SUPFAM" id="SSF54782">
    <property type="entry name" value="Porphobilinogen deaminase (hydroxymethylbilane synthase), C-terminal domain"/>
    <property type="match status" value="1"/>
</dbReference>
<dbReference type="Pfam" id="PF01379">
    <property type="entry name" value="Porphobil_deam"/>
    <property type="match status" value="1"/>
</dbReference>
<dbReference type="NCBIfam" id="TIGR00212">
    <property type="entry name" value="hemC"/>
    <property type="match status" value="1"/>
</dbReference>
<dbReference type="PIRSF" id="PIRSF001438">
    <property type="entry name" value="4pyrrol_synth_OHMeBilane_synth"/>
    <property type="match status" value="1"/>
</dbReference>
<dbReference type="FunFam" id="3.40.190.10:FF:000004">
    <property type="entry name" value="Porphobilinogen deaminase"/>
    <property type="match status" value="1"/>
</dbReference>
<dbReference type="EMBL" id="CACVAP010000089">
    <property type="protein sequence ID" value="CAA6818127.1"/>
    <property type="molecule type" value="Genomic_DNA"/>
</dbReference>
<dbReference type="FunFam" id="3.40.190.10:FF:000005">
    <property type="entry name" value="Porphobilinogen deaminase"/>
    <property type="match status" value="1"/>
</dbReference>
<dbReference type="PRINTS" id="PR00151">
    <property type="entry name" value="PORPHBDMNASE"/>
</dbReference>
<organism evidence="11">
    <name type="scientific">uncultured Sulfurovum sp</name>
    <dbReference type="NCBI Taxonomy" id="269237"/>
    <lineage>
        <taxon>Bacteria</taxon>
        <taxon>Pseudomonadati</taxon>
        <taxon>Campylobacterota</taxon>
        <taxon>Epsilonproteobacteria</taxon>
        <taxon>Campylobacterales</taxon>
        <taxon>Sulfurovaceae</taxon>
        <taxon>Sulfurovum</taxon>
        <taxon>environmental samples</taxon>
    </lineage>
</organism>
<dbReference type="AlphaFoldDB" id="A0A6S6TIW7"/>
<evidence type="ECO:0000259" key="10">
    <source>
        <dbReference type="Pfam" id="PF03900"/>
    </source>
</evidence>